<dbReference type="PANTHER" id="PTHR11076:SF33">
    <property type="entry name" value="DNA POLYMERASE KAPPA"/>
    <property type="match status" value="1"/>
</dbReference>
<dbReference type="GO" id="GO:0003887">
    <property type="term" value="F:DNA-directed DNA polymerase activity"/>
    <property type="evidence" value="ECO:0007669"/>
    <property type="project" value="UniProtKB-UniRule"/>
</dbReference>
<evidence type="ECO:0000256" key="15">
    <source>
        <dbReference type="HAMAP-Rule" id="MF_01113"/>
    </source>
</evidence>
<keyword evidence="6 15" id="KW-0548">Nucleotidyltransferase</keyword>
<keyword evidence="7 15" id="KW-0235">DNA replication</keyword>
<dbReference type="Gene3D" id="1.10.150.20">
    <property type="entry name" value="5' to 3' exonuclease, C-terminal subdomain"/>
    <property type="match status" value="1"/>
</dbReference>
<evidence type="ECO:0000256" key="2">
    <source>
        <dbReference type="ARBA" id="ARBA00010945"/>
    </source>
</evidence>
<dbReference type="InterPro" id="IPR050116">
    <property type="entry name" value="DNA_polymerase-Y"/>
</dbReference>
<dbReference type="FunFam" id="3.30.1490.100:FF:000004">
    <property type="entry name" value="DNA polymerase IV"/>
    <property type="match status" value="1"/>
</dbReference>
<dbReference type="Proteomes" id="UP000245216">
    <property type="component" value="Unassembled WGS sequence"/>
</dbReference>
<evidence type="ECO:0000256" key="13">
    <source>
        <dbReference type="ARBA" id="ARBA00023204"/>
    </source>
</evidence>
<comment type="catalytic activity">
    <reaction evidence="14 15">
        <text>DNA(n) + a 2'-deoxyribonucleoside 5'-triphosphate = DNA(n+1) + diphosphate</text>
        <dbReference type="Rhea" id="RHEA:22508"/>
        <dbReference type="Rhea" id="RHEA-COMP:17339"/>
        <dbReference type="Rhea" id="RHEA-COMP:17340"/>
        <dbReference type="ChEBI" id="CHEBI:33019"/>
        <dbReference type="ChEBI" id="CHEBI:61560"/>
        <dbReference type="ChEBI" id="CHEBI:173112"/>
        <dbReference type="EC" id="2.7.7.7"/>
    </reaction>
</comment>
<dbReference type="EMBL" id="QEXO01000005">
    <property type="protein sequence ID" value="PWE12733.1"/>
    <property type="molecule type" value="Genomic_DNA"/>
</dbReference>
<name>A0A2U2BFE2_ALCFA</name>
<keyword evidence="8 15" id="KW-0479">Metal-binding</keyword>
<feature type="domain" description="UmuC" evidence="16">
    <location>
        <begin position="25"/>
        <end position="223"/>
    </location>
</feature>
<evidence type="ECO:0000256" key="4">
    <source>
        <dbReference type="ARBA" id="ARBA00022490"/>
    </source>
</evidence>
<organism evidence="17 18">
    <name type="scientific">Alcaligenes faecalis</name>
    <dbReference type="NCBI Taxonomy" id="511"/>
    <lineage>
        <taxon>Bacteria</taxon>
        <taxon>Pseudomonadati</taxon>
        <taxon>Pseudomonadota</taxon>
        <taxon>Betaproteobacteria</taxon>
        <taxon>Burkholderiales</taxon>
        <taxon>Alcaligenaceae</taxon>
        <taxon>Alcaligenes</taxon>
    </lineage>
</organism>
<dbReference type="GO" id="GO:0003684">
    <property type="term" value="F:damaged DNA binding"/>
    <property type="evidence" value="ECO:0007669"/>
    <property type="project" value="InterPro"/>
</dbReference>
<comment type="similarity">
    <text evidence="2 15">Belongs to the DNA polymerase type-Y family.</text>
</comment>
<feature type="active site" evidence="15">
    <location>
        <position position="145"/>
    </location>
</feature>
<evidence type="ECO:0000256" key="3">
    <source>
        <dbReference type="ARBA" id="ARBA00022457"/>
    </source>
</evidence>
<evidence type="ECO:0000256" key="8">
    <source>
        <dbReference type="ARBA" id="ARBA00022723"/>
    </source>
</evidence>
<dbReference type="CDD" id="cd03586">
    <property type="entry name" value="PolY_Pol_IV_kappa"/>
    <property type="match status" value="1"/>
</dbReference>
<comment type="function">
    <text evidence="15">Poorly processive, error-prone DNA polymerase involved in untargeted mutagenesis. Copies undamaged DNA at stalled replication forks, which arise in vivo from mismatched or misaligned primer ends. These misaligned primers can be extended by PolIV. Exhibits no 3'-5' exonuclease (proofreading) activity. May be involved in translesional synthesis, in conjunction with the beta clamp from PolIII.</text>
</comment>
<keyword evidence="4 15" id="KW-0963">Cytoplasm</keyword>
<proteinExistence type="inferred from homology"/>
<dbReference type="GO" id="GO:0009432">
    <property type="term" value="P:SOS response"/>
    <property type="evidence" value="ECO:0007669"/>
    <property type="project" value="TreeGrafter"/>
</dbReference>
<dbReference type="InterPro" id="IPR017961">
    <property type="entry name" value="DNA_pol_Y-fam_little_finger"/>
</dbReference>
<dbReference type="Pfam" id="PF11799">
    <property type="entry name" value="IMS_C"/>
    <property type="match status" value="1"/>
</dbReference>
<comment type="caution">
    <text evidence="17">The sequence shown here is derived from an EMBL/GenBank/DDBJ whole genome shotgun (WGS) entry which is preliminary data.</text>
</comment>
<evidence type="ECO:0000256" key="12">
    <source>
        <dbReference type="ARBA" id="ARBA00023125"/>
    </source>
</evidence>
<dbReference type="GO" id="GO:0006281">
    <property type="term" value="P:DNA repair"/>
    <property type="evidence" value="ECO:0007669"/>
    <property type="project" value="UniProtKB-UniRule"/>
</dbReference>
<comment type="subunit">
    <text evidence="15">Monomer.</text>
</comment>
<protein>
    <recommendedName>
        <fullName evidence="15">DNA polymerase IV</fullName>
        <shortName evidence="15">Pol IV</shortName>
        <ecNumber evidence="15">2.7.7.7</ecNumber>
    </recommendedName>
</protein>
<dbReference type="GO" id="GO:0000287">
    <property type="term" value="F:magnesium ion binding"/>
    <property type="evidence" value="ECO:0007669"/>
    <property type="project" value="UniProtKB-UniRule"/>
</dbReference>
<dbReference type="EC" id="2.7.7.7" evidence="15"/>
<keyword evidence="11 15" id="KW-0239">DNA-directed DNA polymerase</keyword>
<evidence type="ECO:0000256" key="6">
    <source>
        <dbReference type="ARBA" id="ARBA00022695"/>
    </source>
</evidence>
<keyword evidence="3 15" id="KW-0515">Mutator protein</keyword>
<dbReference type="GO" id="GO:0005829">
    <property type="term" value="C:cytosol"/>
    <property type="evidence" value="ECO:0007669"/>
    <property type="project" value="TreeGrafter"/>
</dbReference>
<comment type="cofactor">
    <cofactor evidence="15">
        <name>Mg(2+)</name>
        <dbReference type="ChEBI" id="CHEBI:18420"/>
    </cofactor>
    <text evidence="15">Binds 2 magnesium ions per subunit.</text>
</comment>
<keyword evidence="13 15" id="KW-0234">DNA repair</keyword>
<dbReference type="STRING" id="511.UZ73_10220"/>
<dbReference type="Pfam" id="PF00817">
    <property type="entry name" value="IMS"/>
    <property type="match status" value="1"/>
</dbReference>
<evidence type="ECO:0000256" key="7">
    <source>
        <dbReference type="ARBA" id="ARBA00022705"/>
    </source>
</evidence>
<comment type="subcellular location">
    <subcellularLocation>
        <location evidence="1 15">Cytoplasm</location>
    </subcellularLocation>
</comment>
<dbReference type="InterPro" id="IPR022880">
    <property type="entry name" value="DNApol_IV"/>
</dbReference>
<evidence type="ECO:0000256" key="14">
    <source>
        <dbReference type="ARBA" id="ARBA00049244"/>
    </source>
</evidence>
<evidence type="ECO:0000256" key="9">
    <source>
        <dbReference type="ARBA" id="ARBA00022763"/>
    </source>
</evidence>
<dbReference type="NCBIfam" id="NF002677">
    <property type="entry name" value="PRK02406.1"/>
    <property type="match status" value="1"/>
</dbReference>
<keyword evidence="10 15" id="KW-0460">Magnesium</keyword>
<evidence type="ECO:0000313" key="17">
    <source>
        <dbReference type="EMBL" id="PWE12733.1"/>
    </source>
</evidence>
<dbReference type="PANTHER" id="PTHR11076">
    <property type="entry name" value="DNA REPAIR POLYMERASE UMUC / TRANSFERASE FAMILY MEMBER"/>
    <property type="match status" value="1"/>
</dbReference>
<accession>A0A2U2BFE2</accession>
<dbReference type="GO" id="GO:0006261">
    <property type="term" value="P:DNA-templated DNA replication"/>
    <property type="evidence" value="ECO:0007669"/>
    <property type="project" value="UniProtKB-UniRule"/>
</dbReference>
<reference evidence="17 18" key="2">
    <citation type="submission" date="2018-05" db="EMBL/GenBank/DDBJ databases">
        <authorList>
            <person name="Lanie J.A."/>
            <person name="Ng W.-L."/>
            <person name="Kazmierczak K.M."/>
            <person name="Andrzejewski T.M."/>
            <person name="Davidsen T.M."/>
            <person name="Wayne K.J."/>
            <person name="Tettelin H."/>
            <person name="Glass J.I."/>
            <person name="Rusch D."/>
            <person name="Podicherti R."/>
            <person name="Tsui H.-C.T."/>
            <person name="Winkler M.E."/>
        </authorList>
    </citation>
    <scope>NUCLEOTIDE SEQUENCE [LARGE SCALE GENOMIC DNA]</scope>
    <source>
        <strain evidence="17 18">YBY</strain>
    </source>
</reference>
<evidence type="ECO:0000256" key="1">
    <source>
        <dbReference type="ARBA" id="ARBA00004496"/>
    </source>
</evidence>
<dbReference type="AlphaFoldDB" id="A0A2U2BFE2"/>
<dbReference type="Pfam" id="PF21999">
    <property type="entry name" value="IMS_HHH_1"/>
    <property type="match status" value="1"/>
</dbReference>
<keyword evidence="12 15" id="KW-0238">DNA-binding</keyword>
<dbReference type="Gene3D" id="3.30.70.270">
    <property type="match status" value="1"/>
</dbReference>
<dbReference type="InterPro" id="IPR053848">
    <property type="entry name" value="IMS_HHH_1"/>
</dbReference>
<dbReference type="InterPro" id="IPR036775">
    <property type="entry name" value="DNA_pol_Y-fam_lit_finger_sf"/>
</dbReference>
<evidence type="ECO:0000313" key="18">
    <source>
        <dbReference type="Proteomes" id="UP000245216"/>
    </source>
</evidence>
<dbReference type="Gene3D" id="3.40.1170.60">
    <property type="match status" value="1"/>
</dbReference>
<evidence type="ECO:0000256" key="11">
    <source>
        <dbReference type="ARBA" id="ARBA00022932"/>
    </source>
</evidence>
<evidence type="ECO:0000256" key="10">
    <source>
        <dbReference type="ARBA" id="ARBA00022842"/>
    </source>
</evidence>
<dbReference type="InterPro" id="IPR001126">
    <property type="entry name" value="UmuC"/>
</dbReference>
<evidence type="ECO:0000256" key="5">
    <source>
        <dbReference type="ARBA" id="ARBA00022679"/>
    </source>
</evidence>
<dbReference type="InterPro" id="IPR043502">
    <property type="entry name" value="DNA/RNA_pol_sf"/>
</dbReference>
<dbReference type="SUPFAM" id="SSF56672">
    <property type="entry name" value="DNA/RNA polymerases"/>
    <property type="match status" value="1"/>
</dbReference>
<dbReference type="GO" id="GO:0042276">
    <property type="term" value="P:error-prone translesion synthesis"/>
    <property type="evidence" value="ECO:0007669"/>
    <property type="project" value="TreeGrafter"/>
</dbReference>
<keyword evidence="5 15" id="KW-0808">Transferase</keyword>
<feature type="binding site" evidence="15">
    <location>
        <position position="144"/>
    </location>
    <ligand>
        <name>Mg(2+)</name>
        <dbReference type="ChEBI" id="CHEBI:18420"/>
    </ligand>
</feature>
<reference evidence="17 18" key="1">
    <citation type="submission" date="2018-05" db="EMBL/GenBank/DDBJ databases">
        <title>Genome Sequence of an Efficient Indole-Degrading Bacterium, Alcaligenes sp.YBY.</title>
        <authorList>
            <person name="Yang B."/>
        </authorList>
    </citation>
    <scope>NUCLEOTIDE SEQUENCE [LARGE SCALE GENOMIC DNA]</scope>
    <source>
        <strain evidence="17 18">YBY</strain>
    </source>
</reference>
<dbReference type="HAMAP" id="MF_01113">
    <property type="entry name" value="DNApol_IV"/>
    <property type="match status" value="1"/>
</dbReference>
<dbReference type="PROSITE" id="PS50173">
    <property type="entry name" value="UMUC"/>
    <property type="match status" value="1"/>
</dbReference>
<sequence length="401" mass="44559">MVYIYTVNRLITVAAQEETPLERRIAHVDMDAFYASVELLRYPHLRGRPVVIGGRSADTPRQLPDGSWQHARLADYVGRGVATTSTYEARQLGVFSAMGLMKAAQLAPDAILLPADFQAYRHYSRLFKQAVATVSDHIEDRGIDEIYVDLSHKTEDSHELAEQIRQAVNQATGLTCSVGITPNKLLSKIASELNKPNGACVLTMDDVPTRIWPLAVGKINGIGPKSVVKLTEMGIEKIGELAATPAEKLQEHFGLRYAQWLMAVAQGQDERPLSTDRTPKSISRETTFERDLHVRMDRSRLSAVLESLCEKLEQDLRKSAMCAQTIGIKLKFEDFKTVTRDLSLPAPVLAADTILAAARQNLKRAVLDRRLRLLGVKASALLPISEMPQEQPRQLDLDGLF</sequence>
<dbReference type="Gene3D" id="3.30.1490.100">
    <property type="entry name" value="DNA polymerase, Y-family, little finger domain"/>
    <property type="match status" value="1"/>
</dbReference>
<feature type="site" description="Substrate discrimination" evidence="15">
    <location>
        <position position="34"/>
    </location>
</feature>
<feature type="binding site" evidence="15">
    <location>
        <position position="29"/>
    </location>
    <ligand>
        <name>Mg(2+)</name>
        <dbReference type="ChEBI" id="CHEBI:18420"/>
    </ligand>
</feature>
<dbReference type="SUPFAM" id="SSF100879">
    <property type="entry name" value="Lesion bypass DNA polymerase (Y-family), little finger domain"/>
    <property type="match status" value="1"/>
</dbReference>
<gene>
    <name evidence="15" type="primary">dinB</name>
    <name evidence="17" type="ORF">DF183_18380</name>
</gene>
<dbReference type="InterPro" id="IPR043128">
    <property type="entry name" value="Rev_trsase/Diguanyl_cyclase"/>
</dbReference>
<keyword evidence="9 15" id="KW-0227">DNA damage</keyword>
<evidence type="ECO:0000259" key="16">
    <source>
        <dbReference type="PROSITE" id="PS50173"/>
    </source>
</evidence>